<protein>
    <submittedName>
        <fullName evidence="1">Uncharacterized protein</fullName>
    </submittedName>
</protein>
<accession>A0AAV4PZT9</accession>
<proteinExistence type="predicted"/>
<name>A0AAV4PZT9_CAEEX</name>
<evidence type="ECO:0000313" key="2">
    <source>
        <dbReference type="Proteomes" id="UP001054945"/>
    </source>
</evidence>
<keyword evidence="2" id="KW-1185">Reference proteome</keyword>
<dbReference type="AlphaFoldDB" id="A0AAV4PZT9"/>
<gene>
    <name evidence="1" type="ORF">CEXT_744471</name>
</gene>
<reference evidence="1 2" key="1">
    <citation type="submission" date="2021-06" db="EMBL/GenBank/DDBJ databases">
        <title>Caerostris extrusa draft genome.</title>
        <authorList>
            <person name="Kono N."/>
            <person name="Arakawa K."/>
        </authorList>
    </citation>
    <scope>NUCLEOTIDE SEQUENCE [LARGE SCALE GENOMIC DNA]</scope>
</reference>
<organism evidence="1 2">
    <name type="scientific">Caerostris extrusa</name>
    <name type="common">Bark spider</name>
    <name type="synonym">Caerostris bankana</name>
    <dbReference type="NCBI Taxonomy" id="172846"/>
    <lineage>
        <taxon>Eukaryota</taxon>
        <taxon>Metazoa</taxon>
        <taxon>Ecdysozoa</taxon>
        <taxon>Arthropoda</taxon>
        <taxon>Chelicerata</taxon>
        <taxon>Arachnida</taxon>
        <taxon>Araneae</taxon>
        <taxon>Araneomorphae</taxon>
        <taxon>Entelegynae</taxon>
        <taxon>Araneoidea</taxon>
        <taxon>Araneidae</taxon>
        <taxon>Caerostris</taxon>
    </lineage>
</organism>
<evidence type="ECO:0000313" key="1">
    <source>
        <dbReference type="EMBL" id="GIY01821.1"/>
    </source>
</evidence>
<dbReference type="Proteomes" id="UP001054945">
    <property type="component" value="Unassembled WGS sequence"/>
</dbReference>
<comment type="caution">
    <text evidence="1">The sequence shown here is derived from an EMBL/GenBank/DDBJ whole genome shotgun (WGS) entry which is preliminary data.</text>
</comment>
<dbReference type="EMBL" id="BPLR01005371">
    <property type="protein sequence ID" value="GIY01821.1"/>
    <property type="molecule type" value="Genomic_DNA"/>
</dbReference>
<sequence>MCDKIQIFLRLGPHSLRSWKSPPETSFNDVFRRIQSEFQSHEIAKATLKGEPDYETLEEMVICETQGYASVLNFATRIIISHDVEMRLYQYNGTHFQKCLATDLELTEIAYDGSGGRLDRNFVFTQVGFKAKKSRIVDIEHSSL</sequence>